<feature type="binding site" evidence="2">
    <location>
        <position position="199"/>
    </location>
    <ligand>
        <name>Mg(2+)</name>
        <dbReference type="ChEBI" id="CHEBI:18420"/>
    </ligand>
</feature>
<dbReference type="Proteomes" id="UP000676325">
    <property type="component" value="Unassembled WGS sequence"/>
</dbReference>
<evidence type="ECO:0000256" key="2">
    <source>
        <dbReference type="HAMAP-Rule" id="MF_01139"/>
    </source>
</evidence>
<dbReference type="NCBIfam" id="TIGR00055">
    <property type="entry name" value="uppS"/>
    <property type="match status" value="1"/>
</dbReference>
<sequence length="250" mass="27838">MRPASAPAHVACIMDGNRRWAEQNGLPETAGHRAGRSAALDVIDAARSAGVRWLTLFAFSSENWRRPGEEVAFLMQLVQHTVRRHALALHAKDIRCRFLGAADARIPAALRRDIADLENLTRDNRGMTLTAAFGHGGRGDLISAARSLIRAGVPADAVTEELFAAHLPLPDTPDVDLVVRTSGEQRISNFMLWQVAYAEWVYPPELWPDFGTEQFLRCLDTYSRRQRRFGARPQNPAHHTDGSEPCLTRL</sequence>
<comment type="subunit">
    <text evidence="2">Homodimer.</text>
</comment>
<feature type="binding site" evidence="2">
    <location>
        <position position="15"/>
    </location>
    <ligand>
        <name>Mg(2+)</name>
        <dbReference type="ChEBI" id="CHEBI:18420"/>
    </ligand>
</feature>
<dbReference type="GO" id="GO:0008834">
    <property type="term" value="F:ditrans,polycis-undecaprenyl-diphosphate synthase [(2E,6E)-farnesyl-diphosphate specific] activity"/>
    <property type="evidence" value="ECO:0007669"/>
    <property type="project" value="TreeGrafter"/>
</dbReference>
<dbReference type="Pfam" id="PF01255">
    <property type="entry name" value="Prenyltransf"/>
    <property type="match status" value="1"/>
</dbReference>
<protein>
    <recommendedName>
        <fullName evidence="2">Isoprenyl transferase</fullName>
        <ecNumber evidence="2">2.5.1.-</ecNumber>
    </recommendedName>
</protein>
<dbReference type="GO" id="GO:0000287">
    <property type="term" value="F:magnesium ion binding"/>
    <property type="evidence" value="ECO:0007669"/>
    <property type="project" value="UniProtKB-UniRule"/>
</dbReference>
<feature type="binding site" evidence="2">
    <location>
        <begin position="186"/>
        <end position="188"/>
    </location>
    <ligand>
        <name>substrate</name>
    </ligand>
</feature>
<evidence type="ECO:0000313" key="5">
    <source>
        <dbReference type="Proteomes" id="UP000676325"/>
    </source>
</evidence>
<evidence type="ECO:0000256" key="1">
    <source>
        <dbReference type="ARBA" id="ARBA00022679"/>
    </source>
</evidence>
<name>A0A941IHC6_9ACTN</name>
<evidence type="ECO:0000256" key="3">
    <source>
        <dbReference type="SAM" id="MobiDB-lite"/>
    </source>
</evidence>
<feature type="active site" description="Proton acceptor" evidence="2">
    <location>
        <position position="63"/>
    </location>
</feature>
<feature type="binding site" evidence="2">
    <location>
        <begin position="60"/>
        <end position="62"/>
    </location>
    <ligand>
        <name>substrate</name>
    </ligand>
</feature>
<keyword evidence="2" id="KW-0479">Metal-binding</keyword>
<comment type="cofactor">
    <cofactor evidence="2">
        <name>Mg(2+)</name>
        <dbReference type="ChEBI" id="CHEBI:18420"/>
    </cofactor>
    <text evidence="2">Binds 2 magnesium ions per subunit.</text>
</comment>
<dbReference type="HAMAP" id="MF_01139">
    <property type="entry name" value="ISPT"/>
    <property type="match status" value="1"/>
</dbReference>
<dbReference type="RefSeq" id="WP_212518214.1">
    <property type="nucleotide sequence ID" value="NZ_JAGSOH010000027.1"/>
</dbReference>
<feature type="binding site" evidence="2">
    <location>
        <position position="32"/>
    </location>
    <ligand>
        <name>substrate</name>
    </ligand>
</feature>
<dbReference type="GO" id="GO:0005829">
    <property type="term" value="C:cytosol"/>
    <property type="evidence" value="ECO:0007669"/>
    <property type="project" value="TreeGrafter"/>
</dbReference>
<gene>
    <name evidence="4" type="primary">uppS</name>
    <name evidence="4" type="ORF">KDK95_12195</name>
</gene>
<feature type="binding site" evidence="2">
    <location>
        <position position="64"/>
    </location>
    <ligand>
        <name>substrate</name>
    </ligand>
</feature>
<feature type="region of interest" description="Disordered" evidence="3">
    <location>
        <begin position="229"/>
        <end position="250"/>
    </location>
</feature>
<reference evidence="4" key="1">
    <citation type="submission" date="2021-04" db="EMBL/GenBank/DDBJ databases">
        <title>Genome based classification of Actinospica acidithermotolerans sp. nov., an actinobacterium isolated from an Indonesian hot spring.</title>
        <authorList>
            <person name="Kusuma A.B."/>
            <person name="Putra K.E."/>
            <person name="Nafisah S."/>
            <person name="Loh J."/>
            <person name="Nouioui I."/>
            <person name="Goodfellow M."/>
        </authorList>
    </citation>
    <scope>NUCLEOTIDE SEQUENCE</scope>
    <source>
        <strain evidence="4">MGRD01-02</strain>
    </source>
</reference>
<dbReference type="PANTHER" id="PTHR10291">
    <property type="entry name" value="DEHYDRODOLICHYL DIPHOSPHATE SYNTHASE FAMILY MEMBER"/>
    <property type="match status" value="1"/>
</dbReference>
<keyword evidence="2" id="KW-0460">Magnesium</keyword>
<proteinExistence type="inferred from homology"/>
<feature type="binding site" evidence="2">
    <location>
        <position position="180"/>
    </location>
    <ligand>
        <name>substrate</name>
    </ligand>
</feature>
<feature type="binding site" evidence="2">
    <location>
        <position position="66"/>
    </location>
    <ligand>
        <name>substrate</name>
    </ligand>
</feature>
<keyword evidence="5" id="KW-1185">Reference proteome</keyword>
<dbReference type="InterPro" id="IPR001441">
    <property type="entry name" value="UPP_synth-like"/>
</dbReference>
<organism evidence="4 5">
    <name type="scientific">Actinospica acidithermotolerans</name>
    <dbReference type="NCBI Taxonomy" id="2828514"/>
    <lineage>
        <taxon>Bacteria</taxon>
        <taxon>Bacillati</taxon>
        <taxon>Actinomycetota</taxon>
        <taxon>Actinomycetes</taxon>
        <taxon>Catenulisporales</taxon>
        <taxon>Actinospicaceae</taxon>
        <taxon>Actinospica</taxon>
    </lineage>
</organism>
<dbReference type="EC" id="2.5.1.-" evidence="2"/>
<comment type="caution">
    <text evidence="4">The sequence shown here is derived from an EMBL/GenBank/DDBJ whole genome shotgun (WGS) entry which is preliminary data.</text>
</comment>
<feature type="binding site" evidence="2">
    <location>
        <begin position="16"/>
        <end position="19"/>
    </location>
    <ligand>
        <name>substrate</name>
    </ligand>
</feature>
<dbReference type="PANTHER" id="PTHR10291:SF0">
    <property type="entry name" value="DEHYDRODOLICHYL DIPHOSPHATE SYNTHASE 2"/>
    <property type="match status" value="1"/>
</dbReference>
<dbReference type="GO" id="GO:0030145">
    <property type="term" value="F:manganese ion binding"/>
    <property type="evidence" value="ECO:0007669"/>
    <property type="project" value="TreeGrafter"/>
</dbReference>
<dbReference type="InterPro" id="IPR018520">
    <property type="entry name" value="UPP_synth-like_CS"/>
</dbReference>
<keyword evidence="1 2" id="KW-0808">Transferase</keyword>
<dbReference type="PROSITE" id="PS01066">
    <property type="entry name" value="UPP_SYNTHASE"/>
    <property type="match status" value="1"/>
</dbReference>
<comment type="similarity">
    <text evidence="2">Belongs to the UPP synthase family.</text>
</comment>
<comment type="caution">
    <text evidence="2">Lacks conserved residue(s) required for the propagation of feature annotation.</text>
</comment>
<dbReference type="Gene3D" id="3.40.1180.10">
    <property type="entry name" value="Decaprenyl diphosphate synthase-like"/>
    <property type="match status" value="1"/>
</dbReference>
<feature type="binding site" evidence="2">
    <location>
        <position position="20"/>
    </location>
    <ligand>
        <name>substrate</name>
    </ligand>
</feature>
<dbReference type="InterPro" id="IPR036424">
    <property type="entry name" value="UPP_synth-like_sf"/>
</dbReference>
<dbReference type="GO" id="GO:0016094">
    <property type="term" value="P:polyprenol biosynthetic process"/>
    <property type="evidence" value="ECO:0007669"/>
    <property type="project" value="TreeGrafter"/>
</dbReference>
<feature type="active site" evidence="2">
    <location>
        <position position="15"/>
    </location>
</feature>
<dbReference type="SUPFAM" id="SSF64005">
    <property type="entry name" value="Undecaprenyl diphosphate synthase"/>
    <property type="match status" value="1"/>
</dbReference>
<dbReference type="EMBL" id="JAGSOH010000027">
    <property type="protein sequence ID" value="MBR7827069.1"/>
    <property type="molecule type" value="Genomic_DNA"/>
</dbReference>
<comment type="function">
    <text evidence="2">Catalyzes the condensation of isopentenyl diphosphate (IPP) with allylic pyrophosphates generating different type of terpenoids.</text>
</comment>
<accession>A0A941IHC6</accession>
<dbReference type="CDD" id="cd00475">
    <property type="entry name" value="Cis_IPPS"/>
    <property type="match status" value="1"/>
</dbReference>
<dbReference type="AlphaFoldDB" id="A0A941IHC6"/>
<evidence type="ECO:0000313" key="4">
    <source>
        <dbReference type="EMBL" id="MBR7827069.1"/>
    </source>
</evidence>